<evidence type="ECO:0000313" key="1">
    <source>
        <dbReference type="EMBL" id="TGO89267.1"/>
    </source>
</evidence>
<reference evidence="1 2" key="1">
    <citation type="submission" date="2017-12" db="EMBL/GenBank/DDBJ databases">
        <title>Comparative genomics of Botrytis spp.</title>
        <authorList>
            <person name="Valero-Jimenez C.A."/>
            <person name="Tapia P."/>
            <person name="Veloso J."/>
            <person name="Silva-Moreno E."/>
            <person name="Staats M."/>
            <person name="Valdes J.H."/>
            <person name="Van Kan J.A.L."/>
        </authorList>
    </citation>
    <scope>NUCLEOTIDE SEQUENCE [LARGE SCALE GENOMIC DNA]</scope>
    <source>
        <strain evidence="1 2">MUCL3349</strain>
    </source>
</reference>
<dbReference type="EMBL" id="PQXO01000117">
    <property type="protein sequence ID" value="TGO89267.1"/>
    <property type="molecule type" value="Genomic_DNA"/>
</dbReference>
<protein>
    <submittedName>
        <fullName evidence="1">Uncharacterized protein</fullName>
    </submittedName>
</protein>
<dbReference type="AlphaFoldDB" id="A0A4Z1KXF7"/>
<proteinExistence type="predicted"/>
<sequence>MNKVLTSYKHEGTTSAISPMTQIKLIQAREEWLTTYSERHLSHESDISASTPSTSVWLVLKLLEYMVGFHKYYKS</sequence>
<name>A0A4Z1KXF7_9HELO</name>
<keyword evidence="2" id="KW-1185">Reference proteome</keyword>
<comment type="caution">
    <text evidence="1">The sequence shown here is derived from an EMBL/GenBank/DDBJ whole genome shotgun (WGS) entry which is preliminary data.</text>
</comment>
<dbReference type="Proteomes" id="UP000297280">
    <property type="component" value="Unassembled WGS sequence"/>
</dbReference>
<organism evidence="1 2">
    <name type="scientific">Botrytis porri</name>
    <dbReference type="NCBI Taxonomy" id="87229"/>
    <lineage>
        <taxon>Eukaryota</taxon>
        <taxon>Fungi</taxon>
        <taxon>Dikarya</taxon>
        <taxon>Ascomycota</taxon>
        <taxon>Pezizomycotina</taxon>
        <taxon>Leotiomycetes</taxon>
        <taxon>Helotiales</taxon>
        <taxon>Sclerotiniaceae</taxon>
        <taxon>Botrytis</taxon>
    </lineage>
</organism>
<gene>
    <name evidence="1" type="ORF">BPOR_0117g00150</name>
</gene>
<accession>A0A4Z1KXF7</accession>
<evidence type="ECO:0000313" key="2">
    <source>
        <dbReference type="Proteomes" id="UP000297280"/>
    </source>
</evidence>